<protein>
    <submittedName>
        <fullName evidence="1">Dicer-like protein 2</fullName>
    </submittedName>
</protein>
<proteinExistence type="predicted"/>
<comment type="caution">
    <text evidence="1">The sequence shown here is derived from an EMBL/GenBank/DDBJ whole genome shotgun (WGS) entry which is preliminary data.</text>
</comment>
<dbReference type="EMBL" id="PDWZ02000014">
    <property type="protein sequence ID" value="KAB2099998.1"/>
    <property type="molecule type" value="Genomic_DNA"/>
</dbReference>
<accession>A0ACB6F6T4</accession>
<evidence type="ECO:0000313" key="2">
    <source>
        <dbReference type="Proteomes" id="UP000293547"/>
    </source>
</evidence>
<sequence length="1376" mass="154453">MDDTIQDSVNELRVRSYQAEMLKRSLEGNVIVVVLLLLVGRQNSCLLNTDGYWWWKNSYSCTSYPRGVKLLPSRKVDFQQLVWFMAPTVALCTQQHVYLRSYLPAIRTQVLTGADNVDRWSEQSTWDSVLEGVRIVVSTHAVLEDALSHGFIAMRRLALLVFDEVHSCQDPALCRISWVSASPILRSNLKGLSNIEANLDATCVTPRLHRQDLLKFVHHPKLQRLEFPPCQISETSNTGHVLSKLRRLSERLSLGQRTSGAPSVLDPSSTRAGRSTSQGSFTDFSDQIRKFYNKAIHVYKELGPSAAAYYVLRTAEKIRKKAELVEASAFYIKEEDKMVYQLQHAFNEEGLTQAPDILSLQSHLSPKLERLIAFLERQEPEQCSGLIFVQQRAIVGVLYTILANHPRTVTRFKCATFVGLSNSSHGKLALCELLDKEAQKDTMFEFRTGKKNIVIATDALEEGIDVAACNLVVCFDAPSNLKSYIQRRGRARMHASQYVIMVPTDSIQTKLDSWPELENALAKMYQDDDRARTRMALLENEQESVDDRLCVGATGAYLTAEKAMSHLHHFCDVMPRQRYAETRPVFSFREKDSGLITGTVTFPNCVKSSLRSTHGRREWRTERVAMRDAAFQCYVVLFEAGLLNDHLLPLTHEWKDHVANTEQPLKEALRSKQIRPFVQMARAWATPDLHQTTITVSCNRTHEKLSMRLTTPTRLSYIPDVLLYWDSATIFQASFGNQARKSIASVDMLEQLRAVTQLLDKSTRSDQTVSHKTDFVLLLGPDIEENHLMDWLKAYEGRVDMLDALTSGSEDIQGLVRSTKLNGKPLVFSCMTSEPEQKLDPEVVCVPLIKRRNFEAPNALTNHFAAAPAVDLGRPSAAVQLRARECTVGLLDYRFAIFNLFVPSLWRHIEASTVAHQLQETILPNVPFCSLSHIVTAISAPSAGRATNYQRFEFFGDALLKFQTSVQLFTDHGNWPEGYLSQRKDSLVSNARLARAAIAKGLGSYILTDPLRRKWSVPRISDADQEAEERTLGIKALADVVEALIGAAYIDSGFRAARACTNVFLPEISAIVPQFPERISVKSNSPRDPEAETLIGYRFQDGLLLLEALTHPSCGIDAKTESYQRLDFLGDAVLDVLISTFLSRCLPELSQGQMTRIKAALGNKNILGYLCLHFSMGRDLVRIETGPDHRPCEVRHLEKVPLWQFMRHHSPDVVQAHKNAGHTFEQCGAEIHKILSEGATYPWKLLARLGPDKFYSDLVESVFGAVFNDSQGDLSECEKLFERIGLKYYAARMAEGTLDVVHPRDELQGLVGSSKLEIDVQPVFSGDERAIFVCSVRIEGTVIAEAQGCITEDEACVSGIQAAVAFLRSQQEGRGR</sequence>
<reference evidence="1 2" key="1">
    <citation type="journal article" date="2019" name="bioRxiv">
        <title>Genomics, evolutionary history and diagnostics of the Alternaria alternata species group including apple and Asian pear pathotypes.</title>
        <authorList>
            <person name="Armitage A.D."/>
            <person name="Cockerton H.M."/>
            <person name="Sreenivasaprasad S."/>
            <person name="Woodhall J.W."/>
            <person name="Lane C.R."/>
            <person name="Harrison R.J."/>
            <person name="Clarkson J.P."/>
        </authorList>
    </citation>
    <scope>NUCLEOTIDE SEQUENCE [LARGE SCALE GENOMIC DNA]</scope>
    <source>
        <strain evidence="1 2">FERA 650</strain>
    </source>
</reference>
<gene>
    <name evidence="1" type="ORF">AG0111_0g11782</name>
</gene>
<organism evidence="1 2">
    <name type="scientific">Alternaria gaisen</name>
    <dbReference type="NCBI Taxonomy" id="167740"/>
    <lineage>
        <taxon>Eukaryota</taxon>
        <taxon>Fungi</taxon>
        <taxon>Dikarya</taxon>
        <taxon>Ascomycota</taxon>
        <taxon>Pezizomycotina</taxon>
        <taxon>Dothideomycetes</taxon>
        <taxon>Pleosporomycetidae</taxon>
        <taxon>Pleosporales</taxon>
        <taxon>Pleosporineae</taxon>
        <taxon>Pleosporaceae</taxon>
        <taxon>Alternaria</taxon>
        <taxon>Alternaria sect. Alternaria</taxon>
    </lineage>
</organism>
<evidence type="ECO:0000313" key="1">
    <source>
        <dbReference type="EMBL" id="KAB2099998.1"/>
    </source>
</evidence>
<name>A0ACB6F6T4_9PLEO</name>
<keyword evidence="2" id="KW-1185">Reference proteome</keyword>
<dbReference type="Proteomes" id="UP000293547">
    <property type="component" value="Unassembled WGS sequence"/>
</dbReference>